<feature type="transmembrane region" description="Helical" evidence="1">
    <location>
        <begin position="94"/>
        <end position="118"/>
    </location>
</feature>
<reference evidence="2 3" key="1">
    <citation type="submission" date="2014-03" db="EMBL/GenBank/DDBJ databases">
        <title>Genomics of Bifidobacteria.</title>
        <authorList>
            <person name="Ventura M."/>
            <person name="Milani C."/>
            <person name="Lugli G.A."/>
        </authorList>
    </citation>
    <scope>NUCLEOTIDE SEQUENCE [LARGE SCALE GENOMIC DNA]</scope>
    <source>
        <strain evidence="2 3">LMG 21816</strain>
    </source>
</reference>
<feature type="transmembrane region" description="Helical" evidence="1">
    <location>
        <begin position="39"/>
        <end position="57"/>
    </location>
</feature>
<proteinExistence type="predicted"/>
<dbReference type="EMBL" id="JGZJ01000010">
    <property type="protein sequence ID" value="KFI81013.1"/>
    <property type="molecule type" value="Genomic_DNA"/>
</dbReference>
<name>A0A7V8KQK7_9BIFI</name>
<feature type="transmembrane region" description="Helical" evidence="1">
    <location>
        <begin position="7"/>
        <end position="27"/>
    </location>
</feature>
<gene>
    <name evidence="2" type="ORF">BPULL_0564</name>
</gene>
<evidence type="ECO:0000256" key="1">
    <source>
        <dbReference type="SAM" id="Phobius"/>
    </source>
</evidence>
<keyword evidence="2" id="KW-0830">Ubiquinone</keyword>
<evidence type="ECO:0000313" key="3">
    <source>
        <dbReference type="Proteomes" id="UP000029109"/>
    </source>
</evidence>
<keyword evidence="1" id="KW-0472">Membrane</keyword>
<sequence>MKRLTYVWSTIGLLILFAVFLMFQMPGMPAWGTVKLTDILMIIGGLLFIVPIYMDSLRRKDGDGAPNRWVWATLPPIGMAVVCVGILIPNTVGFFSLFPLADVFYLVGCLLMLPIVVYPPFDLNREELEEEIEDMEERMERP</sequence>
<evidence type="ECO:0000313" key="2">
    <source>
        <dbReference type="EMBL" id="KFI81013.1"/>
    </source>
</evidence>
<organism evidence="2 3">
    <name type="scientific">Bifidobacterium pullorum</name>
    <dbReference type="NCBI Taxonomy" id="78448"/>
    <lineage>
        <taxon>Bacteria</taxon>
        <taxon>Bacillati</taxon>
        <taxon>Actinomycetota</taxon>
        <taxon>Actinomycetes</taxon>
        <taxon>Bifidobacteriales</taxon>
        <taxon>Bifidobacteriaceae</taxon>
        <taxon>Bifidobacterium</taxon>
    </lineage>
</organism>
<accession>A0A7V8KQK7</accession>
<dbReference type="AlphaFoldDB" id="A0A7V8KQK7"/>
<protein>
    <submittedName>
        <fullName evidence="2">Putative NADH-ubiquinone oxidoreductase chain 6</fullName>
    </submittedName>
</protein>
<keyword evidence="1" id="KW-0812">Transmembrane</keyword>
<comment type="caution">
    <text evidence="2">The sequence shown here is derived from an EMBL/GenBank/DDBJ whole genome shotgun (WGS) entry which is preliminary data.</text>
</comment>
<dbReference type="Proteomes" id="UP000029109">
    <property type="component" value="Unassembled WGS sequence"/>
</dbReference>
<feature type="transmembrane region" description="Helical" evidence="1">
    <location>
        <begin position="69"/>
        <end position="88"/>
    </location>
</feature>
<keyword evidence="1" id="KW-1133">Transmembrane helix</keyword>